<proteinExistence type="inferred from homology"/>
<dbReference type="AlphaFoldDB" id="A0A3A4ANT0"/>
<feature type="domain" description="Aldehyde dehydrogenase" evidence="5">
    <location>
        <begin position="11"/>
        <end position="482"/>
    </location>
</feature>
<dbReference type="InterPro" id="IPR015590">
    <property type="entry name" value="Aldehyde_DH_dom"/>
</dbReference>
<dbReference type="InterPro" id="IPR016163">
    <property type="entry name" value="Ald_DH_C"/>
</dbReference>
<dbReference type="PANTHER" id="PTHR42804">
    <property type="entry name" value="ALDEHYDE DEHYDROGENASE"/>
    <property type="match status" value="1"/>
</dbReference>
<evidence type="ECO:0000256" key="2">
    <source>
        <dbReference type="ARBA" id="ARBA00023002"/>
    </source>
</evidence>
<evidence type="ECO:0000313" key="6">
    <source>
        <dbReference type="EMBL" id="RJL22988.1"/>
    </source>
</evidence>
<keyword evidence="7" id="KW-1185">Reference proteome</keyword>
<dbReference type="Proteomes" id="UP000265768">
    <property type="component" value="Unassembled WGS sequence"/>
</dbReference>
<organism evidence="6 7">
    <name type="scientific">Bailinhaonella thermotolerans</name>
    <dbReference type="NCBI Taxonomy" id="1070861"/>
    <lineage>
        <taxon>Bacteria</taxon>
        <taxon>Bacillati</taxon>
        <taxon>Actinomycetota</taxon>
        <taxon>Actinomycetes</taxon>
        <taxon>Streptosporangiales</taxon>
        <taxon>Streptosporangiaceae</taxon>
        <taxon>Bailinhaonella</taxon>
    </lineage>
</organism>
<dbReference type="EMBL" id="QZEY01000020">
    <property type="protein sequence ID" value="RJL22988.1"/>
    <property type="molecule type" value="Genomic_DNA"/>
</dbReference>
<dbReference type="InterPro" id="IPR016162">
    <property type="entry name" value="Ald_DH_N"/>
</dbReference>
<dbReference type="SUPFAM" id="SSF53720">
    <property type="entry name" value="ALDH-like"/>
    <property type="match status" value="1"/>
</dbReference>
<dbReference type="Gene3D" id="3.40.309.10">
    <property type="entry name" value="Aldehyde Dehydrogenase, Chain A, domain 2"/>
    <property type="match status" value="1"/>
</dbReference>
<dbReference type="PROSITE" id="PS00687">
    <property type="entry name" value="ALDEHYDE_DEHYDR_GLU"/>
    <property type="match status" value="1"/>
</dbReference>
<dbReference type="InterPro" id="IPR016161">
    <property type="entry name" value="Ald_DH/histidinol_DH"/>
</dbReference>
<feature type="active site" evidence="3">
    <location>
        <position position="257"/>
    </location>
</feature>
<dbReference type="Gene3D" id="3.40.605.10">
    <property type="entry name" value="Aldehyde Dehydrogenase, Chain A, domain 1"/>
    <property type="match status" value="1"/>
</dbReference>
<evidence type="ECO:0000313" key="7">
    <source>
        <dbReference type="Proteomes" id="UP000265768"/>
    </source>
</evidence>
<name>A0A3A4ANT0_9ACTN</name>
<accession>A0A3A4ANT0</accession>
<evidence type="ECO:0000256" key="4">
    <source>
        <dbReference type="RuleBase" id="RU003345"/>
    </source>
</evidence>
<dbReference type="Pfam" id="PF00171">
    <property type="entry name" value="Aldedh"/>
    <property type="match status" value="1"/>
</dbReference>
<gene>
    <name evidence="6" type="ORF">D5H75_33940</name>
</gene>
<evidence type="ECO:0000256" key="1">
    <source>
        <dbReference type="ARBA" id="ARBA00009986"/>
    </source>
</evidence>
<comment type="caution">
    <text evidence="6">The sequence shown here is derived from an EMBL/GenBank/DDBJ whole genome shotgun (WGS) entry which is preliminary data.</text>
</comment>
<evidence type="ECO:0000256" key="3">
    <source>
        <dbReference type="PROSITE-ProRule" id="PRU10007"/>
    </source>
</evidence>
<dbReference type="FunFam" id="3.40.309.10:FF:000012">
    <property type="entry name" value="Betaine aldehyde dehydrogenase"/>
    <property type="match status" value="1"/>
</dbReference>
<dbReference type="RefSeq" id="WP_119930686.1">
    <property type="nucleotide sequence ID" value="NZ_QZEY01000020.1"/>
</dbReference>
<sequence length="489" mass="51634">MANRMFIDNQWVPAQETMPVINPATGQPFSVAPSASRGDAARAVAAARQAFDHGPWAHTTPRHRADLLRRLGQAMHERREELVELVVRESGFPRPLAEAVHVQSAIDYLYDVADRLLPSMAFTTPLNPHTAPSMTGRTQTTQGVVAREPFGVAALLTPFNAAVPLTVHKLASALAAGCTTVIKPSPHTSLQVLLLAELVEEAGFPPGVVNVISGDVAAGVELTSNPGVDVVSFTGSDTVGRTIAAQAAATLKKVVLELGGKSANIIFADADLDRAALEVVGNTVTNAGQGCLLLTRTLVDARVHDELIAKVIPMLAAVTVGDPADPATAMGPLISAAERDRVEAMIRQGRAEGAVLAYGGHRPGGLDGGFYLEPTLFTGVENSMTIAQREFFGPVNVVIPFSGDDEAVRIANDSDYGLNAGIFTRDFDRAHAVARRIRSGTVNINASWGINPDAPFGGFKHSGLGREGGAYGIAEFLEHKYVSWPVGVI</sequence>
<dbReference type="PANTHER" id="PTHR42804:SF1">
    <property type="entry name" value="ALDEHYDE DEHYDROGENASE-RELATED"/>
    <property type="match status" value="1"/>
</dbReference>
<reference evidence="6 7" key="1">
    <citation type="submission" date="2018-09" db="EMBL/GenBank/DDBJ databases">
        <title>YIM 75507 draft genome.</title>
        <authorList>
            <person name="Tang S."/>
            <person name="Feng Y."/>
        </authorList>
    </citation>
    <scope>NUCLEOTIDE SEQUENCE [LARGE SCALE GENOMIC DNA]</scope>
    <source>
        <strain evidence="6 7">YIM 75507</strain>
    </source>
</reference>
<keyword evidence="2 4" id="KW-0560">Oxidoreductase</keyword>
<dbReference type="GO" id="GO:0016620">
    <property type="term" value="F:oxidoreductase activity, acting on the aldehyde or oxo group of donors, NAD or NADP as acceptor"/>
    <property type="evidence" value="ECO:0007669"/>
    <property type="project" value="InterPro"/>
</dbReference>
<dbReference type="InterPro" id="IPR029510">
    <property type="entry name" value="Ald_DH_CS_GLU"/>
</dbReference>
<protein>
    <submittedName>
        <fullName evidence="6">Aldehyde dehydrogenase family protein</fullName>
    </submittedName>
</protein>
<comment type="similarity">
    <text evidence="1 4">Belongs to the aldehyde dehydrogenase family.</text>
</comment>
<evidence type="ECO:0000259" key="5">
    <source>
        <dbReference type="Pfam" id="PF00171"/>
    </source>
</evidence>
<dbReference type="OrthoDB" id="6882680at2"/>
<dbReference type="FunFam" id="3.40.605.10:FF:000007">
    <property type="entry name" value="NAD/NADP-dependent betaine aldehyde dehydrogenase"/>
    <property type="match status" value="1"/>
</dbReference>